<evidence type="ECO:0000256" key="2">
    <source>
        <dbReference type="SAM" id="MobiDB-lite"/>
    </source>
</evidence>
<feature type="compositionally biased region" description="Low complexity" evidence="2">
    <location>
        <begin position="320"/>
        <end position="366"/>
    </location>
</feature>
<evidence type="ECO:0000256" key="1">
    <source>
        <dbReference type="SAM" id="Coils"/>
    </source>
</evidence>
<evidence type="ECO:0008006" key="5">
    <source>
        <dbReference type="Google" id="ProtNLM"/>
    </source>
</evidence>
<name>A0ABV9MXG0_9FLAO</name>
<organism evidence="3 4">
    <name type="scientific">Geojedonia litorea</name>
    <dbReference type="NCBI Taxonomy" id="1268269"/>
    <lineage>
        <taxon>Bacteria</taxon>
        <taxon>Pseudomonadati</taxon>
        <taxon>Bacteroidota</taxon>
        <taxon>Flavobacteriia</taxon>
        <taxon>Flavobacteriales</taxon>
        <taxon>Flavobacteriaceae</taxon>
        <taxon>Geojedonia</taxon>
    </lineage>
</organism>
<protein>
    <recommendedName>
        <fullName evidence="5">Tetratricopeptide repeat protein</fullName>
    </recommendedName>
</protein>
<feature type="compositionally biased region" description="Basic and acidic residues" evidence="2">
    <location>
        <begin position="257"/>
        <end position="268"/>
    </location>
</feature>
<accession>A0ABV9MXG0</accession>
<feature type="region of interest" description="Disordered" evidence="2">
    <location>
        <begin position="317"/>
        <end position="366"/>
    </location>
</feature>
<gene>
    <name evidence="3" type="ORF">ACFO5O_00045</name>
</gene>
<keyword evidence="4" id="KW-1185">Reference proteome</keyword>
<keyword evidence="1" id="KW-0175">Coiled coil</keyword>
<feature type="region of interest" description="Disordered" evidence="2">
    <location>
        <begin position="257"/>
        <end position="283"/>
    </location>
</feature>
<dbReference type="Proteomes" id="UP001595953">
    <property type="component" value="Unassembled WGS sequence"/>
</dbReference>
<evidence type="ECO:0000313" key="4">
    <source>
        <dbReference type="Proteomes" id="UP001595953"/>
    </source>
</evidence>
<evidence type="ECO:0000313" key="3">
    <source>
        <dbReference type="EMBL" id="MFC4720692.1"/>
    </source>
</evidence>
<reference evidence="4" key="1">
    <citation type="journal article" date="2019" name="Int. J. Syst. Evol. Microbiol.">
        <title>The Global Catalogue of Microorganisms (GCM) 10K type strain sequencing project: providing services to taxonomists for standard genome sequencing and annotation.</title>
        <authorList>
            <consortium name="The Broad Institute Genomics Platform"/>
            <consortium name="The Broad Institute Genome Sequencing Center for Infectious Disease"/>
            <person name="Wu L."/>
            <person name="Ma J."/>
        </authorList>
    </citation>
    <scope>NUCLEOTIDE SEQUENCE [LARGE SCALE GENOMIC DNA]</scope>
    <source>
        <strain evidence="4">CCUG 63682</strain>
    </source>
</reference>
<sequence length="635" mass="70648">MEQIFTSKKAMLLLVIGFINCFCSISAQHINGGSGQGLVALVPNKFEDKHEYKNIRPDVHAGFWQIRVVPVKWAWEGLQVTYEIDINQPTLVRGANADGGEHDYDISQFNLAISGSMEFMIEGDYTNPNTQEKVSFTKTVYAPNLGSNMVTGSELFGYSGNVTNFKSAQEIINYLKIEIRSIKALNKHISGYQRIDIDLGNILKEKRTNNYFNNLLADAKNAESFDRIDDAIQYYQKAYDVKNDPAVKAKIEELKARQKESIDKKESEELVSQAHEAENRGDLEKAKQLYQQAADKSGSPSLKEDIARINNKIATQKAETQQIDQQQSLQQNSNQSTQLDFWGNPVTTNNSNVTTTNSGNNNAAKKAAWEQEEALKRQRVDNYNANLIEQSNDIYQQSLSIDKDMNDALSQISPETYGDPKAMIQTGMNLLNTANGNLGQAYTGAALGGVGLAAGLLGDLAKAKAKKEAAAERARIRKEAEAKKQAIRESIKKARVAVFNGYPQGELPLSSTTSKGNNLYYFVYAYNQDQLMLDNPKVKATNVFAIGKYPDGTWPMKTKLESEINALTPLNETICGPFYSQSEASSVYQSFVSYLDKTNMGMDTISYEGFNAHSETENLQQSAPKLDFWGNPIKN</sequence>
<feature type="coiled-coil region" evidence="1">
    <location>
        <begin position="462"/>
        <end position="497"/>
    </location>
</feature>
<proteinExistence type="predicted"/>
<dbReference type="RefSeq" id="WP_387959715.1">
    <property type="nucleotide sequence ID" value="NZ_JBHSGP010000004.1"/>
</dbReference>
<dbReference type="EMBL" id="JBHSGP010000004">
    <property type="protein sequence ID" value="MFC4720692.1"/>
    <property type="molecule type" value="Genomic_DNA"/>
</dbReference>
<comment type="caution">
    <text evidence="3">The sequence shown here is derived from an EMBL/GenBank/DDBJ whole genome shotgun (WGS) entry which is preliminary data.</text>
</comment>